<name>A0ABQ4FC16_9ACTN</name>
<feature type="compositionally biased region" description="Polar residues" evidence="1">
    <location>
        <begin position="60"/>
        <end position="69"/>
    </location>
</feature>
<proteinExistence type="predicted"/>
<accession>A0ABQ4FC16</accession>
<protein>
    <submittedName>
        <fullName evidence="2">Uncharacterized protein</fullName>
    </submittedName>
</protein>
<evidence type="ECO:0000313" key="3">
    <source>
        <dbReference type="Proteomes" id="UP000651728"/>
    </source>
</evidence>
<comment type="caution">
    <text evidence="2">The sequence shown here is derived from an EMBL/GenBank/DDBJ whole genome shotgun (WGS) entry which is preliminary data.</text>
</comment>
<evidence type="ECO:0000256" key="1">
    <source>
        <dbReference type="SAM" id="MobiDB-lite"/>
    </source>
</evidence>
<gene>
    <name evidence="2" type="ORF">Mam01_25250</name>
</gene>
<dbReference type="Proteomes" id="UP000651728">
    <property type="component" value="Unassembled WGS sequence"/>
</dbReference>
<organism evidence="2 3">
    <name type="scientific">Microbispora amethystogenes</name>
    <dbReference type="NCBI Taxonomy" id="1427754"/>
    <lineage>
        <taxon>Bacteria</taxon>
        <taxon>Bacillati</taxon>
        <taxon>Actinomycetota</taxon>
        <taxon>Actinomycetes</taxon>
        <taxon>Streptosporangiales</taxon>
        <taxon>Streptosporangiaceae</taxon>
        <taxon>Microbispora</taxon>
    </lineage>
</organism>
<keyword evidence="3" id="KW-1185">Reference proteome</keyword>
<dbReference type="EMBL" id="BOOB01000017">
    <property type="protein sequence ID" value="GIH32361.1"/>
    <property type="molecule type" value="Genomic_DNA"/>
</dbReference>
<feature type="region of interest" description="Disordered" evidence="1">
    <location>
        <begin position="24"/>
        <end position="69"/>
    </location>
</feature>
<sequence length="69" mass="7211">MVNRPAGARVRVTERARAPVSLSTLVPGRPEDECAGRAPGRPGARRPEGRGAAHTPLNMRLTSAVASTP</sequence>
<reference evidence="2 3" key="1">
    <citation type="submission" date="2021-01" db="EMBL/GenBank/DDBJ databases">
        <title>Whole genome shotgun sequence of Microbispora amethystogenes NBRC 101907.</title>
        <authorList>
            <person name="Komaki H."/>
            <person name="Tamura T."/>
        </authorList>
    </citation>
    <scope>NUCLEOTIDE SEQUENCE [LARGE SCALE GENOMIC DNA]</scope>
    <source>
        <strain evidence="2 3">NBRC 101907</strain>
    </source>
</reference>
<evidence type="ECO:0000313" key="2">
    <source>
        <dbReference type="EMBL" id="GIH32361.1"/>
    </source>
</evidence>